<gene>
    <name evidence="1" type="primary">WBGene00281190</name>
</gene>
<name>A0A2A6BI03_PRIPA</name>
<reference evidence="2" key="1">
    <citation type="journal article" date="2008" name="Nat. Genet.">
        <title>The Pristionchus pacificus genome provides a unique perspective on nematode lifestyle and parasitism.</title>
        <authorList>
            <person name="Dieterich C."/>
            <person name="Clifton S.W."/>
            <person name="Schuster L.N."/>
            <person name="Chinwalla A."/>
            <person name="Delehaunty K."/>
            <person name="Dinkelacker I."/>
            <person name="Fulton L."/>
            <person name="Fulton R."/>
            <person name="Godfrey J."/>
            <person name="Minx P."/>
            <person name="Mitreva M."/>
            <person name="Roeseler W."/>
            <person name="Tian H."/>
            <person name="Witte H."/>
            <person name="Yang S.P."/>
            <person name="Wilson R.K."/>
            <person name="Sommer R.J."/>
        </authorList>
    </citation>
    <scope>NUCLEOTIDE SEQUENCE [LARGE SCALE GENOMIC DNA]</scope>
    <source>
        <strain evidence="2">PS312</strain>
    </source>
</reference>
<accession>A0A8R1Z100</accession>
<evidence type="ECO:0000313" key="2">
    <source>
        <dbReference type="Proteomes" id="UP000005239"/>
    </source>
</evidence>
<dbReference type="Proteomes" id="UP000005239">
    <property type="component" value="Unassembled WGS sequence"/>
</dbReference>
<sequence>MDTVNDVSSDSLSNLPQDIIRIILRLVNHTDTLRLNLMVLEFLSYRKHHPPLKILQFDHFKNAHFIKARIQSEYFLNYLSQGTFNEWANINSDKFRTDVESPAMQIRTIEFKGVQWCTLVSIPTILFGIFLKNFIDVSFSDTTSCFVSIFLTILLTFHSIMTFSRVFYQIYIRAFVKPKVEMNLKRLNLIASRCCFIDCLTMCCINQITLKIIGETLGNVIVDHLYIMDLNVDEEMRNNIVKLARSNYVRIVSIFMSNFTENDLRNLSIDVIENSFRLLIWENKQTSIPDQVFGHPIEFWNDLAHDLEKESCRQSASTLTNLPPDIIRLIVAMIEHPLDELRLFAPIWTSIVVEYLTDRKN</sequence>
<organism evidence="1 2">
    <name type="scientific">Pristionchus pacificus</name>
    <name type="common">Parasitic nematode worm</name>
    <dbReference type="NCBI Taxonomy" id="54126"/>
    <lineage>
        <taxon>Eukaryota</taxon>
        <taxon>Metazoa</taxon>
        <taxon>Ecdysozoa</taxon>
        <taxon>Nematoda</taxon>
        <taxon>Chromadorea</taxon>
        <taxon>Rhabditida</taxon>
        <taxon>Rhabditina</taxon>
        <taxon>Diplogasteromorpha</taxon>
        <taxon>Diplogasteroidea</taxon>
        <taxon>Neodiplogasteridae</taxon>
        <taxon>Pristionchus</taxon>
    </lineage>
</organism>
<proteinExistence type="predicted"/>
<dbReference type="EnsemblMetazoa" id="PPA42821.1">
    <property type="protein sequence ID" value="PPA42821.1"/>
    <property type="gene ID" value="WBGene00281190"/>
</dbReference>
<reference evidence="1" key="2">
    <citation type="submission" date="2022-06" db="UniProtKB">
        <authorList>
            <consortium name="EnsemblMetazoa"/>
        </authorList>
    </citation>
    <scope>IDENTIFICATION</scope>
    <source>
        <strain evidence="1">PS312</strain>
    </source>
</reference>
<keyword evidence="2" id="KW-1185">Reference proteome</keyword>
<protein>
    <submittedName>
        <fullName evidence="1">Uncharacterized protein</fullName>
    </submittedName>
</protein>
<evidence type="ECO:0000313" key="1">
    <source>
        <dbReference type="EnsemblMetazoa" id="PPA42821.1"/>
    </source>
</evidence>
<dbReference type="AlphaFoldDB" id="A0A2A6BI03"/>
<accession>A0A2A6BI03</accession>